<keyword evidence="4" id="KW-1185">Reference proteome</keyword>
<feature type="compositionally biased region" description="Basic and acidic residues" evidence="1">
    <location>
        <begin position="125"/>
        <end position="137"/>
    </location>
</feature>
<sequence>MMSKKFLIVALCLGVAVAEEINRAQAAQITQGVIGASAAAYQEAALAGEANVAEQAAKVAASMAQGLLGNLGLVSAETNGLAGQAAHSLGAQQNVLQTQSAMVWQGASEATAGRWASATPEDTTEERRSGVLARPEDATGCSAAEPAGRPSAQAGSGRHHAACTTRGKSHRPQKGWASHRATVKGDKRPVGAAYIRARRGLVDPQVSSPSTKPLHRLKMMFKTLLCAALVAGVLCEDAMNRAAAQATAAAAGLGGAAHAAAAGAASNAAAAAFAASQTAQAAAASKQAQAAAVTQAAQGAQAAAFAEGSLASKANIAYQAAKLTASMAQGLAANVATILSEAKALASQAATSHAEQQAFLNGQRTMAWQAQQAANSLNQQQYTALSDLEDAAGAAAQARAAATKALSKAKGASGYGH</sequence>
<dbReference type="AlphaFoldDB" id="A0A423U7D0"/>
<name>A0A423U7D0_PENVA</name>
<dbReference type="Proteomes" id="UP000283509">
    <property type="component" value="Unassembled WGS sequence"/>
</dbReference>
<reference evidence="3 4" key="1">
    <citation type="submission" date="2018-04" db="EMBL/GenBank/DDBJ databases">
        <authorList>
            <person name="Zhang X."/>
            <person name="Yuan J."/>
            <person name="Li F."/>
            <person name="Xiang J."/>
        </authorList>
    </citation>
    <scope>NUCLEOTIDE SEQUENCE [LARGE SCALE GENOMIC DNA]</scope>
    <source>
        <tissue evidence="3">Muscle</tissue>
    </source>
</reference>
<proteinExistence type="predicted"/>
<feature type="region of interest" description="Disordered" evidence="1">
    <location>
        <begin position="112"/>
        <end position="182"/>
    </location>
</feature>
<accession>A0A423U7D0</accession>
<gene>
    <name evidence="3" type="ORF">C7M84_022239</name>
</gene>
<dbReference type="PANTHER" id="PTHR37161">
    <property type="entry name" value="HDC10475"/>
    <property type="match status" value="1"/>
</dbReference>
<evidence type="ECO:0000313" key="4">
    <source>
        <dbReference type="Proteomes" id="UP000283509"/>
    </source>
</evidence>
<organism evidence="3 4">
    <name type="scientific">Penaeus vannamei</name>
    <name type="common">Whiteleg shrimp</name>
    <name type="synonym">Litopenaeus vannamei</name>
    <dbReference type="NCBI Taxonomy" id="6689"/>
    <lineage>
        <taxon>Eukaryota</taxon>
        <taxon>Metazoa</taxon>
        <taxon>Ecdysozoa</taxon>
        <taxon>Arthropoda</taxon>
        <taxon>Crustacea</taxon>
        <taxon>Multicrustacea</taxon>
        <taxon>Malacostraca</taxon>
        <taxon>Eumalacostraca</taxon>
        <taxon>Eucarida</taxon>
        <taxon>Decapoda</taxon>
        <taxon>Dendrobranchiata</taxon>
        <taxon>Penaeoidea</taxon>
        <taxon>Penaeidae</taxon>
        <taxon>Penaeus</taxon>
    </lineage>
</organism>
<keyword evidence="2" id="KW-0732">Signal</keyword>
<feature type="compositionally biased region" description="Basic residues" evidence="1">
    <location>
        <begin position="157"/>
        <end position="173"/>
    </location>
</feature>
<dbReference type="EMBL" id="QCYY01000526">
    <property type="protein sequence ID" value="ROT84571.1"/>
    <property type="molecule type" value="Genomic_DNA"/>
</dbReference>
<reference evidence="3 4" key="2">
    <citation type="submission" date="2019-01" db="EMBL/GenBank/DDBJ databases">
        <title>The decoding of complex shrimp genome reveals the adaptation for benthos swimmer, frequently molting mechanism and breeding impact on genome.</title>
        <authorList>
            <person name="Sun Y."/>
            <person name="Gao Y."/>
            <person name="Yu Y."/>
        </authorList>
    </citation>
    <scope>NUCLEOTIDE SEQUENCE [LARGE SCALE GENOMIC DNA]</scope>
    <source>
        <tissue evidence="3">Muscle</tissue>
    </source>
</reference>
<evidence type="ECO:0000313" key="3">
    <source>
        <dbReference type="EMBL" id="ROT84571.1"/>
    </source>
</evidence>
<protein>
    <submittedName>
        <fullName evidence="3">Uncharacterized protein</fullName>
    </submittedName>
</protein>
<dbReference type="InterPro" id="IPR007999">
    <property type="entry name" value="DUF745"/>
</dbReference>
<dbReference type="PANTHER" id="PTHR37161:SF3">
    <property type="entry name" value="HDC10475"/>
    <property type="match status" value="1"/>
</dbReference>
<evidence type="ECO:0000256" key="1">
    <source>
        <dbReference type="SAM" id="MobiDB-lite"/>
    </source>
</evidence>
<evidence type="ECO:0000256" key="2">
    <source>
        <dbReference type="SAM" id="SignalP"/>
    </source>
</evidence>
<comment type="caution">
    <text evidence="3">The sequence shown here is derived from an EMBL/GenBank/DDBJ whole genome shotgun (WGS) entry which is preliminary data.</text>
</comment>
<feature type="chain" id="PRO_5019153098" evidence="2">
    <location>
        <begin position="19"/>
        <end position="417"/>
    </location>
</feature>
<feature type="signal peptide" evidence="2">
    <location>
        <begin position="1"/>
        <end position="18"/>
    </location>
</feature>